<keyword evidence="2" id="KW-0963">Cytoplasm</keyword>
<dbReference type="GO" id="GO:0000245">
    <property type="term" value="P:spliceosomal complex assembly"/>
    <property type="evidence" value="ECO:0007669"/>
    <property type="project" value="InterPro"/>
</dbReference>
<dbReference type="AlphaFoldDB" id="A0A0N5CVK7"/>
<comment type="subcellular location">
    <subcellularLocation>
        <location evidence="1">Cytoplasm</location>
    </subcellularLocation>
</comment>
<reference evidence="7 8" key="2">
    <citation type="submission" date="2018-11" db="EMBL/GenBank/DDBJ databases">
        <authorList>
            <consortium name="Pathogen Informatics"/>
        </authorList>
    </citation>
    <scope>NUCLEOTIDE SEQUENCE [LARGE SCALE GENOMIC DNA]</scope>
</reference>
<dbReference type="STRING" id="103827.A0A0N5CVK7"/>
<proteinExistence type="inferred from homology"/>
<evidence type="ECO:0000313" key="8">
    <source>
        <dbReference type="Proteomes" id="UP000276776"/>
    </source>
</evidence>
<sequence>MEQEAVFDVGNFDERDISLDETPRDPQHYLQQVSVSRAQCPAVTSAKIVPGENFSPSTFKSMAFKCDPPSQECLDLKEADAWRTFCLEKRNSLIPLKLEDIPKFAHHQGNPPTLRLVLSLRQTQINSALIDLTEVFIDQGYSRPLFEWIYALLLVLDDQPLNQDACASIRDLARNSRLIRDTLNKEDRSSGSLRNELTSIIAIVGVFFNQRDIVDQIPTK</sequence>
<name>A0A0N5CVK7_THECL</name>
<dbReference type="EMBL" id="UYYF01004284">
    <property type="protein sequence ID" value="VDN01427.1"/>
    <property type="molecule type" value="Genomic_DNA"/>
</dbReference>
<evidence type="ECO:0000256" key="5">
    <source>
        <dbReference type="ARBA" id="ARBA00025758"/>
    </source>
</evidence>
<keyword evidence="4" id="KW-0508">mRNA splicing</keyword>
<comment type="similarity">
    <text evidence="5">Belongs to the gemin-2 family.</text>
</comment>
<dbReference type="PIRSF" id="PIRSF038038">
    <property type="entry name" value="SMN_Gemin2"/>
    <property type="match status" value="1"/>
</dbReference>
<evidence type="ECO:0000256" key="2">
    <source>
        <dbReference type="ARBA" id="ARBA00022490"/>
    </source>
</evidence>
<evidence type="ECO:0000256" key="4">
    <source>
        <dbReference type="ARBA" id="ARBA00023187"/>
    </source>
</evidence>
<gene>
    <name evidence="7" type="ORF">TCLT_LOCUS4334</name>
</gene>
<dbReference type="WBParaSite" id="TCLT_0000434501-mRNA-1">
    <property type="protein sequence ID" value="TCLT_0000434501-mRNA-1"/>
    <property type="gene ID" value="TCLT_0000434501"/>
</dbReference>
<dbReference type="GO" id="GO:0000387">
    <property type="term" value="P:spliceosomal snRNP assembly"/>
    <property type="evidence" value="ECO:0007669"/>
    <property type="project" value="InterPro"/>
</dbReference>
<dbReference type="OMA" id="DEWRIFC"/>
<dbReference type="Pfam" id="PF04938">
    <property type="entry name" value="SIP1"/>
    <property type="match status" value="1"/>
</dbReference>
<evidence type="ECO:0000256" key="1">
    <source>
        <dbReference type="ARBA" id="ARBA00004496"/>
    </source>
</evidence>
<evidence type="ECO:0000256" key="3">
    <source>
        <dbReference type="ARBA" id="ARBA00022664"/>
    </source>
</evidence>
<dbReference type="OrthoDB" id="428895at2759"/>
<keyword evidence="3" id="KW-0507">mRNA processing</keyword>
<evidence type="ECO:0000256" key="6">
    <source>
        <dbReference type="ARBA" id="ARBA00047179"/>
    </source>
</evidence>
<organism evidence="9">
    <name type="scientific">Thelazia callipaeda</name>
    <name type="common">Oriental eyeworm</name>
    <name type="synonym">Parasitic nematode</name>
    <dbReference type="NCBI Taxonomy" id="103827"/>
    <lineage>
        <taxon>Eukaryota</taxon>
        <taxon>Metazoa</taxon>
        <taxon>Ecdysozoa</taxon>
        <taxon>Nematoda</taxon>
        <taxon>Chromadorea</taxon>
        <taxon>Rhabditida</taxon>
        <taxon>Spirurina</taxon>
        <taxon>Spiruromorpha</taxon>
        <taxon>Thelazioidea</taxon>
        <taxon>Thelaziidae</taxon>
        <taxon>Thelazia</taxon>
    </lineage>
</organism>
<reference evidence="9" key="1">
    <citation type="submission" date="2017-02" db="UniProtKB">
        <authorList>
            <consortium name="WormBaseParasite"/>
        </authorList>
    </citation>
    <scope>IDENTIFICATION</scope>
</reference>
<dbReference type="PANTHER" id="PTHR12794">
    <property type="entry name" value="GEMIN2"/>
    <property type="match status" value="1"/>
</dbReference>
<keyword evidence="8" id="KW-1185">Reference proteome</keyword>
<dbReference type="GO" id="GO:0032797">
    <property type="term" value="C:SMN complex"/>
    <property type="evidence" value="ECO:0007669"/>
    <property type="project" value="TreeGrafter"/>
</dbReference>
<dbReference type="InterPro" id="IPR035426">
    <property type="entry name" value="Gemin2/Brr1"/>
</dbReference>
<dbReference type="PANTHER" id="PTHR12794:SF0">
    <property type="entry name" value="GEM-ASSOCIATED PROTEIN 2"/>
    <property type="match status" value="1"/>
</dbReference>
<dbReference type="InterPro" id="IPR017364">
    <property type="entry name" value="GEMIN2"/>
</dbReference>
<dbReference type="Gene3D" id="1.20.58.1070">
    <property type="match status" value="1"/>
</dbReference>
<evidence type="ECO:0000313" key="9">
    <source>
        <dbReference type="WBParaSite" id="TCLT_0000434501-mRNA-1"/>
    </source>
</evidence>
<accession>A0A0N5CVK7</accession>
<dbReference type="GO" id="GO:0005681">
    <property type="term" value="C:spliceosomal complex"/>
    <property type="evidence" value="ECO:0007669"/>
    <property type="project" value="InterPro"/>
</dbReference>
<evidence type="ECO:0000313" key="7">
    <source>
        <dbReference type="EMBL" id="VDN01427.1"/>
    </source>
</evidence>
<protein>
    <recommendedName>
        <fullName evidence="6">Gem-associated protein 2</fullName>
    </recommendedName>
</protein>
<dbReference type="Proteomes" id="UP000276776">
    <property type="component" value="Unassembled WGS sequence"/>
</dbReference>